<dbReference type="AlphaFoldDB" id="A0AAD6RST5"/>
<evidence type="ECO:0000313" key="1">
    <source>
        <dbReference type="EMBL" id="KAJ7014490.1"/>
    </source>
</evidence>
<dbReference type="Proteomes" id="UP001164929">
    <property type="component" value="Chromosome 1"/>
</dbReference>
<dbReference type="EMBL" id="JAQIZT010000001">
    <property type="protein sequence ID" value="KAJ7014490.1"/>
    <property type="molecule type" value="Genomic_DNA"/>
</dbReference>
<comment type="caution">
    <text evidence="1">The sequence shown here is derived from an EMBL/GenBank/DDBJ whole genome shotgun (WGS) entry which is preliminary data.</text>
</comment>
<proteinExistence type="predicted"/>
<reference evidence="1 2" key="1">
    <citation type="journal article" date="2023" name="Mol. Ecol. Resour.">
        <title>Chromosome-level genome assembly of a triploid poplar Populus alba 'Berolinensis'.</title>
        <authorList>
            <person name="Chen S."/>
            <person name="Yu Y."/>
            <person name="Wang X."/>
            <person name="Wang S."/>
            <person name="Zhang T."/>
            <person name="Zhou Y."/>
            <person name="He R."/>
            <person name="Meng N."/>
            <person name="Wang Y."/>
            <person name="Liu W."/>
            <person name="Liu Z."/>
            <person name="Liu J."/>
            <person name="Guo Q."/>
            <person name="Huang H."/>
            <person name="Sederoff R.R."/>
            <person name="Wang G."/>
            <person name="Qu G."/>
            <person name="Chen S."/>
        </authorList>
    </citation>
    <scope>NUCLEOTIDE SEQUENCE [LARGE SCALE GENOMIC DNA]</scope>
    <source>
        <strain evidence="1">SC-2020</strain>
    </source>
</reference>
<evidence type="ECO:0000313" key="2">
    <source>
        <dbReference type="Proteomes" id="UP001164929"/>
    </source>
</evidence>
<organism evidence="1 2">
    <name type="scientific">Populus alba x Populus x berolinensis</name>
    <dbReference type="NCBI Taxonomy" id="444605"/>
    <lineage>
        <taxon>Eukaryota</taxon>
        <taxon>Viridiplantae</taxon>
        <taxon>Streptophyta</taxon>
        <taxon>Embryophyta</taxon>
        <taxon>Tracheophyta</taxon>
        <taxon>Spermatophyta</taxon>
        <taxon>Magnoliopsida</taxon>
        <taxon>eudicotyledons</taxon>
        <taxon>Gunneridae</taxon>
        <taxon>Pentapetalae</taxon>
        <taxon>rosids</taxon>
        <taxon>fabids</taxon>
        <taxon>Malpighiales</taxon>
        <taxon>Salicaceae</taxon>
        <taxon>Saliceae</taxon>
        <taxon>Populus</taxon>
    </lineage>
</organism>
<accession>A0AAD6RST5</accession>
<gene>
    <name evidence="1" type="ORF">NC653_003954</name>
</gene>
<sequence>MVLVYKTKSESCHLLPQNIKRQFLNSGVLARCVYNAIASRIASTISADNIAGISGSNKENSVCKKQAKLKCKSGNNSP</sequence>
<name>A0AAD6RST5_9ROSI</name>
<keyword evidence="2" id="KW-1185">Reference proteome</keyword>
<protein>
    <submittedName>
        <fullName evidence="1">Uncharacterized protein</fullName>
    </submittedName>
</protein>